<comment type="caution">
    <text evidence="2">The sequence shown here is derived from an EMBL/GenBank/DDBJ whole genome shotgun (WGS) entry which is preliminary data.</text>
</comment>
<sequence>MTCSEQLTAAGRTTYDWQSKLVFQLSPTEMYQLLAVLERKLSAVKFTGHGPAHDKFMDCKVQDGGFFVRMGQTGRAIIAVPVVPADAVRIISLLYKQILANDTHLCASDLQQLISSMASMISTSTST</sequence>
<evidence type="ECO:0000313" key="2">
    <source>
        <dbReference type="EMBL" id="MYM41917.1"/>
    </source>
</evidence>
<dbReference type="InterPro" id="IPR013742">
    <property type="entry name" value="Whirly"/>
</dbReference>
<keyword evidence="1" id="KW-0809">Transit peptide</keyword>
<dbReference type="EMBL" id="WWCM01000025">
    <property type="protein sequence ID" value="MYM41917.1"/>
    <property type="molecule type" value="Genomic_DNA"/>
</dbReference>
<evidence type="ECO:0000313" key="3">
    <source>
        <dbReference type="Proteomes" id="UP000478090"/>
    </source>
</evidence>
<dbReference type="RefSeq" id="WP_161041176.1">
    <property type="nucleotide sequence ID" value="NZ_WWCM01000025.1"/>
</dbReference>
<dbReference type="Gene3D" id="2.30.31.10">
    <property type="entry name" value="Transcriptional Coactivator Pc4, Chain A"/>
    <property type="match status" value="1"/>
</dbReference>
<dbReference type="Pfam" id="PF08536">
    <property type="entry name" value="Whirly"/>
    <property type="match status" value="1"/>
</dbReference>
<organism evidence="2 3">
    <name type="scientific">Duganella qianjiadongensis</name>
    <dbReference type="NCBI Taxonomy" id="2692176"/>
    <lineage>
        <taxon>Bacteria</taxon>
        <taxon>Pseudomonadati</taxon>
        <taxon>Pseudomonadota</taxon>
        <taxon>Betaproteobacteria</taxon>
        <taxon>Burkholderiales</taxon>
        <taxon>Oxalobacteraceae</taxon>
        <taxon>Telluria group</taxon>
        <taxon>Duganella</taxon>
    </lineage>
</organism>
<evidence type="ECO:0000256" key="1">
    <source>
        <dbReference type="ARBA" id="ARBA00022946"/>
    </source>
</evidence>
<name>A0ABW9VS79_9BURK</name>
<gene>
    <name evidence="2" type="ORF">GTP27_21670</name>
</gene>
<dbReference type="InterPro" id="IPR009044">
    <property type="entry name" value="ssDNA-bd_transcriptional_reg"/>
</dbReference>
<accession>A0ABW9VS79</accession>
<protein>
    <submittedName>
        <fullName evidence="2">Uncharacterized protein</fullName>
    </submittedName>
</protein>
<reference evidence="2 3" key="1">
    <citation type="submission" date="2019-12" db="EMBL/GenBank/DDBJ databases">
        <title>Novel species isolated from a subtropical stream in China.</title>
        <authorList>
            <person name="Lu H."/>
        </authorList>
    </citation>
    <scope>NUCLEOTIDE SEQUENCE [LARGE SCALE GENOMIC DNA]</scope>
    <source>
        <strain evidence="2 3">CY13W</strain>
    </source>
</reference>
<keyword evidence="3" id="KW-1185">Reference proteome</keyword>
<dbReference type="Proteomes" id="UP000478090">
    <property type="component" value="Unassembled WGS sequence"/>
</dbReference>
<proteinExistence type="predicted"/>